<reference evidence="2" key="1">
    <citation type="journal article" date="2020" name="Nat. Commun.">
        <title>Large-scale genome sequencing of mycorrhizal fungi provides insights into the early evolution of symbiotic traits.</title>
        <authorList>
            <person name="Miyauchi S."/>
            <person name="Kiss E."/>
            <person name="Kuo A."/>
            <person name="Drula E."/>
            <person name="Kohler A."/>
            <person name="Sanchez-Garcia M."/>
            <person name="Morin E."/>
            <person name="Andreopoulos B."/>
            <person name="Barry K.W."/>
            <person name="Bonito G."/>
            <person name="Buee M."/>
            <person name="Carver A."/>
            <person name="Chen C."/>
            <person name="Cichocki N."/>
            <person name="Clum A."/>
            <person name="Culley D."/>
            <person name="Crous P.W."/>
            <person name="Fauchery L."/>
            <person name="Girlanda M."/>
            <person name="Hayes R.D."/>
            <person name="Keri Z."/>
            <person name="LaButti K."/>
            <person name="Lipzen A."/>
            <person name="Lombard V."/>
            <person name="Magnuson J."/>
            <person name="Maillard F."/>
            <person name="Murat C."/>
            <person name="Nolan M."/>
            <person name="Ohm R.A."/>
            <person name="Pangilinan J."/>
            <person name="Pereira M.F."/>
            <person name="Perotto S."/>
            <person name="Peter M."/>
            <person name="Pfister S."/>
            <person name="Riley R."/>
            <person name="Sitrit Y."/>
            <person name="Stielow J.B."/>
            <person name="Szollosi G."/>
            <person name="Zifcakova L."/>
            <person name="Stursova M."/>
            <person name="Spatafora J.W."/>
            <person name="Tedersoo L."/>
            <person name="Vaario L.M."/>
            <person name="Yamada A."/>
            <person name="Yan M."/>
            <person name="Wang P."/>
            <person name="Xu J."/>
            <person name="Bruns T."/>
            <person name="Baldrian P."/>
            <person name="Vilgalys R."/>
            <person name="Dunand C."/>
            <person name="Henrissat B."/>
            <person name="Grigoriev I.V."/>
            <person name="Hibbett D."/>
            <person name="Nagy L.G."/>
            <person name="Martin F.M."/>
        </authorList>
    </citation>
    <scope>NUCLEOTIDE SEQUENCE</scope>
    <source>
        <strain evidence="2">UP504</strain>
    </source>
</reference>
<dbReference type="EMBL" id="MU128946">
    <property type="protein sequence ID" value="KAF9515776.1"/>
    <property type="molecule type" value="Genomic_DNA"/>
</dbReference>
<comment type="caution">
    <text evidence="2">The sequence shown here is derived from an EMBL/GenBank/DDBJ whole genome shotgun (WGS) entry which is preliminary data.</text>
</comment>
<protein>
    <submittedName>
        <fullName evidence="2">Uncharacterized protein</fullName>
    </submittedName>
</protein>
<feature type="compositionally biased region" description="Basic and acidic residues" evidence="1">
    <location>
        <begin position="1"/>
        <end position="22"/>
    </location>
</feature>
<keyword evidence="3" id="KW-1185">Reference proteome</keyword>
<evidence type="ECO:0000256" key="1">
    <source>
        <dbReference type="SAM" id="MobiDB-lite"/>
    </source>
</evidence>
<sequence>MASELHHSERVKDTKGKGREVTPRSVEGGEMGTFAEMISPIDEEIMIINDEHDQRHDDWTLQGVGDPNWAVLRMDQEQVGHDTGWNMCSRPSCSGANEGGQRSSFSRGISTIWGGNHQQVVIKQLMKMMEEELVHVMEMTNKIHSQMEGEDGEEGDEMEGKEKLEEWTCMCTWRQILRCFLIFKRHYTKIKGMQTLIGDHLAGQKTTFCDDSGVITEFLMWGKLYLSAFDRYTVEV</sequence>
<name>A0A9P6B3S3_9AGAM</name>
<evidence type="ECO:0000313" key="2">
    <source>
        <dbReference type="EMBL" id="KAF9515776.1"/>
    </source>
</evidence>
<gene>
    <name evidence="2" type="ORF">BS47DRAFT_1360743</name>
</gene>
<feature type="region of interest" description="Disordered" evidence="1">
    <location>
        <begin position="1"/>
        <end position="26"/>
    </location>
</feature>
<dbReference type="Proteomes" id="UP000886523">
    <property type="component" value="Unassembled WGS sequence"/>
</dbReference>
<accession>A0A9P6B3S3</accession>
<proteinExistence type="predicted"/>
<organism evidence="2 3">
    <name type="scientific">Hydnum rufescens UP504</name>
    <dbReference type="NCBI Taxonomy" id="1448309"/>
    <lineage>
        <taxon>Eukaryota</taxon>
        <taxon>Fungi</taxon>
        <taxon>Dikarya</taxon>
        <taxon>Basidiomycota</taxon>
        <taxon>Agaricomycotina</taxon>
        <taxon>Agaricomycetes</taxon>
        <taxon>Cantharellales</taxon>
        <taxon>Hydnaceae</taxon>
        <taxon>Hydnum</taxon>
    </lineage>
</organism>
<evidence type="ECO:0000313" key="3">
    <source>
        <dbReference type="Proteomes" id="UP000886523"/>
    </source>
</evidence>
<dbReference type="AlphaFoldDB" id="A0A9P6B3S3"/>